<keyword evidence="3" id="KW-1185">Reference proteome</keyword>
<gene>
    <name evidence="2" type="ORF">BCV69DRAFT_129916</name>
</gene>
<evidence type="ECO:0000313" key="3">
    <source>
        <dbReference type="Proteomes" id="UP000245942"/>
    </source>
</evidence>
<accession>A0A316TVZ7</accession>
<dbReference type="GeneID" id="37010949"/>
<sequence length="179" mass="19330">MSRFELACLALISPEDLSLHQKSSRLRRSEYSGSCNSCCCSLLNQIDGLPAGASAGAMSIVQEPKPLDSDRSRLPRPEVRASNEGVWRKAASRKSEGRSPRQVREDARNRAQRSSTVQPSFRAINGSEFAGRGPATAGFGASMHATGRELSGPSLKDRLGLTEQSGKEEGGRVVDKGWR</sequence>
<evidence type="ECO:0000256" key="1">
    <source>
        <dbReference type="SAM" id="MobiDB-lite"/>
    </source>
</evidence>
<feature type="compositionally biased region" description="Basic and acidic residues" evidence="1">
    <location>
        <begin position="93"/>
        <end position="109"/>
    </location>
</feature>
<dbReference type="RefSeq" id="XP_025344859.1">
    <property type="nucleotide sequence ID" value="XM_025489215.1"/>
</dbReference>
<dbReference type="AlphaFoldDB" id="A0A316TVZ7"/>
<feature type="region of interest" description="Disordered" evidence="1">
    <location>
        <begin position="63"/>
        <end position="179"/>
    </location>
</feature>
<reference evidence="2 3" key="1">
    <citation type="journal article" date="2018" name="Mol. Biol. Evol.">
        <title>Broad Genomic Sampling Reveals a Smut Pathogenic Ancestry of the Fungal Clade Ustilaginomycotina.</title>
        <authorList>
            <person name="Kijpornyongpan T."/>
            <person name="Mondo S.J."/>
            <person name="Barry K."/>
            <person name="Sandor L."/>
            <person name="Lee J."/>
            <person name="Lipzen A."/>
            <person name="Pangilinan J."/>
            <person name="LaButti K."/>
            <person name="Hainaut M."/>
            <person name="Henrissat B."/>
            <person name="Grigoriev I.V."/>
            <person name="Spatafora J.W."/>
            <person name="Aime M.C."/>
        </authorList>
    </citation>
    <scope>NUCLEOTIDE SEQUENCE [LARGE SCALE GENOMIC DNA]</scope>
    <source>
        <strain evidence="2 3">MCA 4718</strain>
    </source>
</reference>
<protein>
    <submittedName>
        <fullName evidence="2">Uncharacterized protein</fullName>
    </submittedName>
</protein>
<organism evidence="2 3">
    <name type="scientific">Pseudomicrostroma glucosiphilum</name>
    <dbReference type="NCBI Taxonomy" id="1684307"/>
    <lineage>
        <taxon>Eukaryota</taxon>
        <taxon>Fungi</taxon>
        <taxon>Dikarya</taxon>
        <taxon>Basidiomycota</taxon>
        <taxon>Ustilaginomycotina</taxon>
        <taxon>Exobasidiomycetes</taxon>
        <taxon>Microstromatales</taxon>
        <taxon>Microstromatales incertae sedis</taxon>
        <taxon>Pseudomicrostroma</taxon>
    </lineage>
</organism>
<feature type="compositionally biased region" description="Basic and acidic residues" evidence="1">
    <location>
        <begin position="155"/>
        <end position="179"/>
    </location>
</feature>
<name>A0A316TVZ7_9BASI</name>
<feature type="compositionally biased region" description="Basic and acidic residues" evidence="1">
    <location>
        <begin position="65"/>
        <end position="81"/>
    </location>
</feature>
<dbReference type="EMBL" id="KZ819342">
    <property type="protein sequence ID" value="PWN17699.1"/>
    <property type="molecule type" value="Genomic_DNA"/>
</dbReference>
<proteinExistence type="predicted"/>
<dbReference type="Proteomes" id="UP000245942">
    <property type="component" value="Unassembled WGS sequence"/>
</dbReference>
<evidence type="ECO:0000313" key="2">
    <source>
        <dbReference type="EMBL" id="PWN17699.1"/>
    </source>
</evidence>